<evidence type="ECO:0000313" key="2">
    <source>
        <dbReference type="EMBL" id="CEG37022.1"/>
    </source>
</evidence>
<evidence type="ECO:0000256" key="1">
    <source>
        <dbReference type="SAM" id="SignalP"/>
    </source>
</evidence>
<proteinExistence type="predicted"/>
<keyword evidence="3" id="KW-1185">Reference proteome</keyword>
<name>A0A0P1A9L3_PLAHL</name>
<accession>A0A0P1A9L3</accession>
<keyword evidence="1" id="KW-0732">Signal</keyword>
<feature type="chain" id="PRO_5006058492" description="RxLR-like protein" evidence="1">
    <location>
        <begin position="24"/>
        <end position="81"/>
    </location>
</feature>
<sequence length="81" mass="9445">MMVLASFRLNIAMLFFLFAEISAWRSVIIPEDNPQACNWDIRMCVDGTWVYRAADRHCDFEECVIKAPLDKRLRSDETSTN</sequence>
<protein>
    <recommendedName>
        <fullName evidence="4">RxLR-like protein</fullName>
    </recommendedName>
</protein>
<evidence type="ECO:0008006" key="4">
    <source>
        <dbReference type="Google" id="ProtNLM"/>
    </source>
</evidence>
<feature type="signal peptide" evidence="1">
    <location>
        <begin position="1"/>
        <end position="23"/>
    </location>
</feature>
<dbReference type="GeneID" id="36399542"/>
<dbReference type="Proteomes" id="UP000054928">
    <property type="component" value="Unassembled WGS sequence"/>
</dbReference>
<evidence type="ECO:0000313" key="3">
    <source>
        <dbReference type="Proteomes" id="UP000054928"/>
    </source>
</evidence>
<dbReference type="RefSeq" id="XP_024573391.1">
    <property type="nucleotide sequence ID" value="XM_024722301.1"/>
</dbReference>
<dbReference type="EMBL" id="CCYD01000261">
    <property type="protein sequence ID" value="CEG37022.1"/>
    <property type="molecule type" value="Genomic_DNA"/>
</dbReference>
<dbReference type="OrthoDB" id="88675at2759"/>
<reference evidence="3" key="1">
    <citation type="submission" date="2014-09" db="EMBL/GenBank/DDBJ databases">
        <authorList>
            <person name="Sharma Rahul"/>
            <person name="Thines Marco"/>
        </authorList>
    </citation>
    <scope>NUCLEOTIDE SEQUENCE [LARGE SCALE GENOMIC DNA]</scope>
</reference>
<organism evidence="2 3">
    <name type="scientific">Plasmopara halstedii</name>
    <name type="common">Downy mildew of sunflower</name>
    <dbReference type="NCBI Taxonomy" id="4781"/>
    <lineage>
        <taxon>Eukaryota</taxon>
        <taxon>Sar</taxon>
        <taxon>Stramenopiles</taxon>
        <taxon>Oomycota</taxon>
        <taxon>Peronosporomycetes</taxon>
        <taxon>Peronosporales</taxon>
        <taxon>Peronosporaceae</taxon>
        <taxon>Plasmopara</taxon>
    </lineage>
</organism>
<dbReference type="AlphaFoldDB" id="A0A0P1A9L3"/>